<evidence type="ECO:0000313" key="7">
    <source>
        <dbReference type="EMBL" id="QPC44201.1"/>
    </source>
</evidence>
<dbReference type="KEGG" id="kmn:HW532_16765"/>
<dbReference type="PANTHER" id="PTHR40274:SF3">
    <property type="entry name" value="VIRGINIAMYCIN B LYASE"/>
    <property type="match status" value="1"/>
</dbReference>
<accession>A0A7S8C6B2</accession>
<dbReference type="Pfam" id="PF24684">
    <property type="entry name" value="Vgb_lyase"/>
    <property type="match status" value="1"/>
</dbReference>
<evidence type="ECO:0000256" key="3">
    <source>
        <dbReference type="ARBA" id="ARBA00023239"/>
    </source>
</evidence>
<organism evidence="7 8">
    <name type="scientific">Kaustia mangrovi</name>
    <dbReference type="NCBI Taxonomy" id="2593653"/>
    <lineage>
        <taxon>Bacteria</taxon>
        <taxon>Pseudomonadati</taxon>
        <taxon>Pseudomonadota</taxon>
        <taxon>Alphaproteobacteria</taxon>
        <taxon>Hyphomicrobiales</taxon>
        <taxon>Parvibaculaceae</taxon>
        <taxon>Kaustia</taxon>
    </lineage>
</organism>
<dbReference type="GO" id="GO:0046677">
    <property type="term" value="P:response to antibiotic"/>
    <property type="evidence" value="ECO:0007669"/>
    <property type="project" value="UniProtKB-UniRule"/>
</dbReference>
<proteinExistence type="inferred from homology"/>
<dbReference type="InterPro" id="IPR011217">
    <property type="entry name" value="Vgb_bact"/>
</dbReference>
<protein>
    <recommendedName>
        <fullName evidence="5">Virginiamycin B lyase</fullName>
        <ecNumber evidence="5">4.2.99.-</ecNumber>
    </recommendedName>
    <alternativeName>
        <fullName evidence="5">Streptogramin B lyase</fullName>
    </alternativeName>
</protein>
<dbReference type="EC" id="4.2.99.-" evidence="5"/>
<comment type="cofactor">
    <cofactor evidence="5">
        <name>Mg(2+)</name>
        <dbReference type="ChEBI" id="CHEBI:18420"/>
    </cofactor>
</comment>
<keyword evidence="8" id="KW-1185">Reference proteome</keyword>
<dbReference type="InterPro" id="IPR015943">
    <property type="entry name" value="WD40/YVTN_repeat-like_dom_sf"/>
</dbReference>
<dbReference type="GO" id="GO:0030288">
    <property type="term" value="C:outer membrane-bounded periplasmic space"/>
    <property type="evidence" value="ECO:0007669"/>
    <property type="project" value="TreeGrafter"/>
</dbReference>
<evidence type="ECO:0000256" key="4">
    <source>
        <dbReference type="ARBA" id="ARBA00023251"/>
    </source>
</evidence>
<keyword evidence="3 5" id="KW-0456">Lyase</keyword>
<comment type="function">
    <text evidence="5">Inactivates the type B streptogramin antibiotics by linearizing the lactone ring at the ester linkage, generating a free phenylglycine carboxylate and converting the threonyl moiety into 2-amino-butenoic acid.</text>
</comment>
<comment type="similarity">
    <text evidence="5">Belongs to the Vgb family.</text>
</comment>
<gene>
    <name evidence="7" type="ORF">HW532_16765</name>
</gene>
<dbReference type="GO" id="GO:0017001">
    <property type="term" value="P:antibiotic catabolic process"/>
    <property type="evidence" value="ECO:0007669"/>
    <property type="project" value="UniProtKB-UniRule"/>
</dbReference>
<dbReference type="PANTHER" id="PTHR40274">
    <property type="entry name" value="VIRGINIAMYCIN B LYASE"/>
    <property type="match status" value="1"/>
</dbReference>
<keyword evidence="4 5" id="KW-0046">Antibiotic resistance</keyword>
<reference evidence="7 8" key="1">
    <citation type="submission" date="2020-06" db="EMBL/GenBank/DDBJ databases">
        <title>Genome sequence of 2 isolates from Red Sea Mangroves.</title>
        <authorList>
            <person name="Sefrji F."/>
            <person name="Michoud G."/>
            <person name="Merlino G."/>
            <person name="Daffonchio D."/>
        </authorList>
    </citation>
    <scope>NUCLEOTIDE SEQUENCE [LARGE SCALE GENOMIC DNA]</scope>
    <source>
        <strain evidence="7 8">R1DC25</strain>
    </source>
</reference>
<dbReference type="GO" id="GO:0000287">
    <property type="term" value="F:magnesium ion binding"/>
    <property type="evidence" value="ECO:0007669"/>
    <property type="project" value="UniProtKB-UniRule"/>
</dbReference>
<dbReference type="Gene3D" id="2.130.10.10">
    <property type="entry name" value="YVTN repeat-like/Quinoprotein amine dehydrogenase"/>
    <property type="match status" value="1"/>
</dbReference>
<feature type="signal peptide" evidence="6">
    <location>
        <begin position="1"/>
        <end position="26"/>
    </location>
</feature>
<comment type="subunit">
    <text evidence="5">Monomer.</text>
</comment>
<dbReference type="InterPro" id="IPR051344">
    <property type="entry name" value="Vgb"/>
</dbReference>
<dbReference type="Proteomes" id="UP000593594">
    <property type="component" value="Chromosome"/>
</dbReference>
<dbReference type="GO" id="GO:0016835">
    <property type="term" value="F:carbon-oxygen lyase activity"/>
    <property type="evidence" value="ECO:0007669"/>
    <property type="project" value="UniProtKB-UniRule"/>
</dbReference>
<dbReference type="RefSeq" id="WP_213161567.1">
    <property type="nucleotide sequence ID" value="NZ_CP058214.1"/>
</dbReference>
<keyword evidence="6" id="KW-0732">Signal</keyword>
<sequence>MRPPAALVAALVAAVLVAGSATMAEAGAVRTESFAVPDGAHPHDVAPDPSGGAVWYTAQHQGALGRLDPETGETRQVALGEGSRPHGVIVGPRGLAWVTDGGLNAIVSVHPESLDVTRYPLPEGRGNANLNTAAFDGNGVLWFTGQAGIYGRLDPETGEMAVFDAPRGYGPYGIDATPGGEIWYASLAGSYIGHVDTETGEVEVVDPPTADAGTRRVWSDSGGVLWVSEWNAGQLARYDPETGAWREWPLPGDDPAAYAVYVDETDSVWVSDFGANAVLRFDPETERFESFPIDRSHANVRQMLGRPGEVWAAESGIDRLTVYHYE</sequence>
<evidence type="ECO:0000256" key="5">
    <source>
        <dbReference type="PIRNR" id="PIRNR026412"/>
    </source>
</evidence>
<keyword evidence="2 5" id="KW-0460">Magnesium</keyword>
<name>A0A7S8C6B2_9HYPH</name>
<evidence type="ECO:0000256" key="2">
    <source>
        <dbReference type="ARBA" id="ARBA00022842"/>
    </source>
</evidence>
<dbReference type="PIRSF" id="PIRSF026412">
    <property type="entry name" value="Streptogrm_lyase"/>
    <property type="match status" value="1"/>
</dbReference>
<feature type="chain" id="PRO_5032945354" description="Virginiamycin B lyase" evidence="6">
    <location>
        <begin position="27"/>
        <end position="326"/>
    </location>
</feature>
<evidence type="ECO:0000256" key="6">
    <source>
        <dbReference type="SAM" id="SignalP"/>
    </source>
</evidence>
<evidence type="ECO:0000256" key="1">
    <source>
        <dbReference type="ARBA" id="ARBA00022723"/>
    </source>
</evidence>
<evidence type="ECO:0000313" key="8">
    <source>
        <dbReference type="Proteomes" id="UP000593594"/>
    </source>
</evidence>
<dbReference type="EMBL" id="CP058214">
    <property type="protein sequence ID" value="QPC44201.1"/>
    <property type="molecule type" value="Genomic_DNA"/>
</dbReference>
<keyword evidence="1 5" id="KW-0479">Metal-binding</keyword>
<dbReference type="SUPFAM" id="SSF101898">
    <property type="entry name" value="NHL repeat"/>
    <property type="match status" value="1"/>
</dbReference>
<dbReference type="AlphaFoldDB" id="A0A7S8C6B2"/>